<dbReference type="SUPFAM" id="SSF53167">
    <property type="entry name" value="Purine and uridine phosphorylases"/>
    <property type="match status" value="1"/>
</dbReference>
<dbReference type="InterPro" id="IPR035994">
    <property type="entry name" value="Nucleoside_phosphorylase_sf"/>
</dbReference>
<dbReference type="GO" id="GO:0005829">
    <property type="term" value="C:cytosol"/>
    <property type="evidence" value="ECO:0007669"/>
    <property type="project" value="TreeGrafter"/>
</dbReference>
<feature type="binding site" description="in other chain" evidence="5">
    <location>
        <position position="25"/>
    </location>
    <ligand>
        <name>phosphate</name>
        <dbReference type="ChEBI" id="CHEBI:43474"/>
        <note>ligand shared between dimeric partners</note>
    </ligand>
</feature>
<dbReference type="GO" id="GO:0006152">
    <property type="term" value="P:purine nucleoside catabolic process"/>
    <property type="evidence" value="ECO:0007669"/>
    <property type="project" value="TreeGrafter"/>
</dbReference>
<dbReference type="InterPro" id="IPR000845">
    <property type="entry name" value="Nucleoside_phosphorylase_d"/>
</dbReference>
<feature type="binding site" description="in other chain" evidence="5">
    <location>
        <begin position="204"/>
        <end position="205"/>
    </location>
    <ligand>
        <name>a purine D-ribonucleoside</name>
        <dbReference type="ChEBI" id="CHEBI:142355"/>
        <note>ligand shared between dimeric partners</note>
    </ligand>
</feature>
<evidence type="ECO:0000313" key="7">
    <source>
        <dbReference type="EMBL" id="QCI23493.1"/>
    </source>
</evidence>
<proteinExistence type="inferred from homology"/>
<protein>
    <recommendedName>
        <fullName evidence="5">Purine nucleoside phosphorylase DeoD-type</fullName>
        <shortName evidence="5">PNP</shortName>
        <ecNumber evidence="5">2.4.2.1</ecNumber>
    </recommendedName>
</protein>
<dbReference type="Gene3D" id="3.40.50.1580">
    <property type="entry name" value="Nucleoside phosphorylase domain"/>
    <property type="match status" value="1"/>
</dbReference>
<comment type="function">
    <text evidence="5">Catalyzes the reversible phosphorolytic breakdown of the N-glycosidic bond in the beta-(deoxy)ribonucleoside molecules, with the formation of the corresponding free purine bases and pentose-1-phosphate.</text>
</comment>
<dbReference type="InterPro" id="IPR004402">
    <property type="entry name" value="DeoD-type"/>
</dbReference>
<gene>
    <name evidence="5 7" type="primary">deoD</name>
    <name evidence="7" type="ORF">D9V73_02530</name>
</gene>
<feature type="binding site" description="in other chain" evidence="5">
    <location>
        <begin position="180"/>
        <end position="182"/>
    </location>
    <ligand>
        <name>a purine D-ribonucleoside</name>
        <dbReference type="ChEBI" id="CHEBI:142355"/>
        <note>ligand shared between dimeric partners</note>
    </ligand>
</feature>
<dbReference type="OrthoDB" id="9782889at2"/>
<dbReference type="GO" id="GO:0004850">
    <property type="term" value="F:uridine phosphorylase activity"/>
    <property type="evidence" value="ECO:0007669"/>
    <property type="project" value="UniProtKB-EC"/>
</dbReference>
<evidence type="ECO:0000256" key="2">
    <source>
        <dbReference type="ARBA" id="ARBA00022676"/>
    </source>
</evidence>
<dbReference type="NCBIfam" id="TIGR00107">
    <property type="entry name" value="deoD"/>
    <property type="match status" value="1"/>
</dbReference>
<dbReference type="InterPro" id="IPR018016">
    <property type="entry name" value="Nucleoside_phosphorylase_CS"/>
</dbReference>
<comment type="similarity">
    <text evidence="1 5">Belongs to the PNP/UDP phosphorylase family.</text>
</comment>
<keyword evidence="3 5" id="KW-0808">Transferase</keyword>
<dbReference type="CDD" id="cd09006">
    <property type="entry name" value="PNP_EcPNPI-like"/>
    <property type="match status" value="1"/>
</dbReference>
<dbReference type="PANTHER" id="PTHR43691">
    <property type="entry name" value="URIDINE PHOSPHORYLASE"/>
    <property type="match status" value="1"/>
</dbReference>
<feature type="binding site" description="in other chain" evidence="5">
    <location>
        <position position="21"/>
    </location>
    <ligand>
        <name>phosphate</name>
        <dbReference type="ChEBI" id="CHEBI:43474"/>
        <note>ligand shared between dimeric partners</note>
    </ligand>
</feature>
<evidence type="ECO:0000256" key="3">
    <source>
        <dbReference type="ARBA" id="ARBA00022679"/>
    </source>
</evidence>
<evidence type="ECO:0000313" key="8">
    <source>
        <dbReference type="Proteomes" id="UP000298566"/>
    </source>
</evidence>
<dbReference type="NCBIfam" id="NF004489">
    <property type="entry name" value="PRK05819.1"/>
    <property type="match status" value="1"/>
</dbReference>
<dbReference type="HAMAP" id="MF_01627">
    <property type="entry name" value="Pur_nucleosid_phosp"/>
    <property type="match status" value="1"/>
</dbReference>
<keyword evidence="2 5" id="KW-0328">Glycosyltransferase</keyword>
<evidence type="ECO:0000256" key="4">
    <source>
        <dbReference type="ARBA" id="ARBA00048447"/>
    </source>
</evidence>
<dbReference type="AlphaFoldDB" id="A0A4D6Y4I2"/>
<feature type="site" description="Important for catalytic activity" evidence="5">
    <location>
        <position position="218"/>
    </location>
</feature>
<dbReference type="PANTHER" id="PTHR43691:SF11">
    <property type="entry name" value="FI09636P-RELATED"/>
    <property type="match status" value="1"/>
</dbReference>
<feature type="binding site" evidence="5">
    <location>
        <position position="44"/>
    </location>
    <ligand>
        <name>phosphate</name>
        <dbReference type="ChEBI" id="CHEBI:43474"/>
        <note>ligand shared between dimeric partners</note>
    </ligand>
</feature>
<name>A0A4D6Y4I2_BUCMH</name>
<evidence type="ECO:0000259" key="6">
    <source>
        <dbReference type="Pfam" id="PF01048"/>
    </source>
</evidence>
<comment type="catalytic activity">
    <reaction evidence="4">
        <text>uridine + phosphate = alpha-D-ribose 1-phosphate + uracil</text>
        <dbReference type="Rhea" id="RHEA:24388"/>
        <dbReference type="ChEBI" id="CHEBI:16704"/>
        <dbReference type="ChEBI" id="CHEBI:17568"/>
        <dbReference type="ChEBI" id="CHEBI:43474"/>
        <dbReference type="ChEBI" id="CHEBI:57720"/>
        <dbReference type="EC" id="2.4.2.3"/>
    </reaction>
</comment>
<accession>A0A4D6Y4I2</accession>
<feature type="binding site" evidence="5">
    <location>
        <position position="5"/>
    </location>
    <ligand>
        <name>a purine D-ribonucleoside</name>
        <dbReference type="ChEBI" id="CHEBI:142355"/>
        <note>ligand shared between dimeric partners</note>
    </ligand>
</feature>
<dbReference type="GO" id="GO:0004731">
    <property type="term" value="F:purine-nucleoside phosphorylase activity"/>
    <property type="evidence" value="ECO:0007669"/>
    <property type="project" value="UniProtKB-UniRule"/>
</dbReference>
<reference evidence="7 8" key="1">
    <citation type="submission" date="2018-10" db="EMBL/GenBank/DDBJ databases">
        <title>Comparative functional genomics of the obligate endosymbiont Buchnera aphidicola.</title>
        <authorList>
            <person name="Chong R.A."/>
        </authorList>
    </citation>
    <scope>NUCLEOTIDE SEQUENCE [LARGE SCALE GENOMIC DNA]</scope>
    <source>
        <strain evidence="7 8">Mrh</strain>
    </source>
</reference>
<feature type="binding site" description="in other chain" evidence="5">
    <location>
        <begin position="88"/>
        <end position="91"/>
    </location>
    <ligand>
        <name>phosphate</name>
        <dbReference type="ChEBI" id="CHEBI:43474"/>
        <note>ligand shared between dimeric partners</note>
    </ligand>
</feature>
<dbReference type="RefSeq" id="WP_158336706.1">
    <property type="nucleotide sequence ID" value="NZ_CP033004.1"/>
</dbReference>
<dbReference type="Proteomes" id="UP000298566">
    <property type="component" value="Chromosome"/>
</dbReference>
<dbReference type="EMBL" id="CP033004">
    <property type="protein sequence ID" value="QCI23493.1"/>
    <property type="molecule type" value="Genomic_DNA"/>
</dbReference>
<sequence length="238" mass="26627">MTTPHINAKKKDFSDFVLMPGDPIRSKYIAKNYLDNVIEVTNVRSMLGFTGYYKGRRISIMSHGIGIPSCLIYVQELITEYNVSKIVRIGTCGTVCNNIDLYDLIICLGASTDSNINKSQFQHNNFSAVANFDLVCNLVSSSKNLGIPVHIGNFFSTDLFYNNNYDIVQIMKRYNIIGLEMETAGLYSISAEFGIKSASICTVSDHIIKKSRITFQDRESSLDKMIKVALDSTLLDLN</sequence>
<evidence type="ECO:0000256" key="5">
    <source>
        <dbReference type="HAMAP-Rule" id="MF_01627"/>
    </source>
</evidence>
<comment type="catalytic activity">
    <reaction evidence="5">
        <text>a purine 2'-deoxy-D-ribonucleoside + phosphate = a purine nucleobase + 2-deoxy-alpha-D-ribose 1-phosphate</text>
        <dbReference type="Rhea" id="RHEA:36431"/>
        <dbReference type="ChEBI" id="CHEBI:26386"/>
        <dbReference type="ChEBI" id="CHEBI:43474"/>
        <dbReference type="ChEBI" id="CHEBI:57259"/>
        <dbReference type="ChEBI" id="CHEBI:142361"/>
        <dbReference type="EC" id="2.4.2.1"/>
    </reaction>
</comment>
<comment type="subunit">
    <text evidence="5">Homohexamer; trimer of homodimers.</text>
</comment>
<dbReference type="PROSITE" id="PS01232">
    <property type="entry name" value="PNP_UDP_1"/>
    <property type="match status" value="1"/>
</dbReference>
<feature type="domain" description="Nucleoside phosphorylase" evidence="6">
    <location>
        <begin position="16"/>
        <end position="209"/>
    </location>
</feature>
<comment type="catalytic activity">
    <reaction evidence="5">
        <text>a purine D-ribonucleoside + phosphate = a purine nucleobase + alpha-D-ribose 1-phosphate</text>
        <dbReference type="Rhea" id="RHEA:19805"/>
        <dbReference type="ChEBI" id="CHEBI:26386"/>
        <dbReference type="ChEBI" id="CHEBI:43474"/>
        <dbReference type="ChEBI" id="CHEBI:57720"/>
        <dbReference type="ChEBI" id="CHEBI:142355"/>
        <dbReference type="EC" id="2.4.2.1"/>
    </reaction>
</comment>
<feature type="active site" description="Proton donor" evidence="5">
    <location>
        <position position="205"/>
    </location>
</feature>
<dbReference type="EC" id="2.4.2.1" evidence="5"/>
<organism evidence="7 8">
    <name type="scientific">Buchnera aphidicola subsp. Melaphis rhois</name>
    <dbReference type="NCBI Taxonomy" id="118103"/>
    <lineage>
        <taxon>Bacteria</taxon>
        <taxon>Pseudomonadati</taxon>
        <taxon>Pseudomonadota</taxon>
        <taxon>Gammaproteobacteria</taxon>
        <taxon>Enterobacterales</taxon>
        <taxon>Erwiniaceae</taxon>
        <taxon>Buchnera</taxon>
    </lineage>
</organism>
<evidence type="ECO:0000256" key="1">
    <source>
        <dbReference type="ARBA" id="ARBA00010456"/>
    </source>
</evidence>
<dbReference type="Pfam" id="PF01048">
    <property type="entry name" value="PNP_UDP_1"/>
    <property type="match status" value="1"/>
</dbReference>